<evidence type="ECO:0000313" key="3">
    <source>
        <dbReference type="EMBL" id="GAH62602.1"/>
    </source>
</evidence>
<gene>
    <name evidence="3" type="ORF">S03H2_53833</name>
</gene>
<dbReference type="InterPro" id="IPR028976">
    <property type="entry name" value="CheC-like_sf"/>
</dbReference>
<dbReference type="EMBL" id="BARU01034284">
    <property type="protein sequence ID" value="GAH62602.1"/>
    <property type="molecule type" value="Genomic_DNA"/>
</dbReference>
<dbReference type="Pfam" id="PF13690">
    <property type="entry name" value="CheX"/>
    <property type="match status" value="1"/>
</dbReference>
<feature type="domain" description="Chemotaxis phosphatase CheX-like" evidence="2">
    <location>
        <begin position="42"/>
        <end position="139"/>
    </location>
</feature>
<dbReference type="CDD" id="cd17906">
    <property type="entry name" value="CheX"/>
    <property type="match status" value="1"/>
</dbReference>
<sequence length="153" mass="16404">MDVNLINPFIDATLNVLETMTSTRAEAGKPYLKKDQVARGDVSGVIGLTGEARGTISVSFTEKSILAIVSNMFGEEMKELNEEVKDAAGEITNMISGDARKKLEELGRSLKAAIPSVIMGKNHTISHMTTSPIIAIPFSTDNGGFTVEVCIED</sequence>
<dbReference type="Gene3D" id="3.40.1550.10">
    <property type="entry name" value="CheC-like"/>
    <property type="match status" value="1"/>
</dbReference>
<organism evidence="3">
    <name type="scientific">marine sediment metagenome</name>
    <dbReference type="NCBI Taxonomy" id="412755"/>
    <lineage>
        <taxon>unclassified sequences</taxon>
        <taxon>metagenomes</taxon>
        <taxon>ecological metagenomes</taxon>
    </lineage>
</organism>
<dbReference type="InterPro" id="IPR038756">
    <property type="entry name" value="CheX-like"/>
</dbReference>
<dbReference type="PANTHER" id="PTHR39452:SF1">
    <property type="entry name" value="CHEY-P PHOSPHATASE CHEX"/>
    <property type="match status" value="1"/>
</dbReference>
<dbReference type="InterPro" id="IPR028051">
    <property type="entry name" value="CheX-like_dom"/>
</dbReference>
<evidence type="ECO:0000256" key="1">
    <source>
        <dbReference type="ARBA" id="ARBA00022500"/>
    </source>
</evidence>
<name>X1GZM0_9ZZZZ</name>
<comment type="caution">
    <text evidence="3">The sequence shown here is derived from an EMBL/GenBank/DDBJ whole genome shotgun (WGS) entry which is preliminary data.</text>
</comment>
<dbReference type="SUPFAM" id="SSF103039">
    <property type="entry name" value="CheC-like"/>
    <property type="match status" value="1"/>
</dbReference>
<dbReference type="PANTHER" id="PTHR39452">
    <property type="entry name" value="CHEY-P PHOSPHATASE CHEX"/>
    <property type="match status" value="1"/>
</dbReference>
<protein>
    <recommendedName>
        <fullName evidence="2">Chemotaxis phosphatase CheX-like domain-containing protein</fullName>
    </recommendedName>
</protein>
<proteinExistence type="predicted"/>
<keyword evidence="1" id="KW-0145">Chemotaxis</keyword>
<dbReference type="AlphaFoldDB" id="X1GZM0"/>
<accession>X1GZM0</accession>
<evidence type="ECO:0000259" key="2">
    <source>
        <dbReference type="Pfam" id="PF13690"/>
    </source>
</evidence>
<dbReference type="GO" id="GO:0006935">
    <property type="term" value="P:chemotaxis"/>
    <property type="evidence" value="ECO:0007669"/>
    <property type="project" value="UniProtKB-KW"/>
</dbReference>
<reference evidence="3" key="1">
    <citation type="journal article" date="2014" name="Front. Microbiol.">
        <title>High frequency of phylogenetically diverse reductive dehalogenase-homologous genes in deep subseafloor sedimentary metagenomes.</title>
        <authorList>
            <person name="Kawai M."/>
            <person name="Futagami T."/>
            <person name="Toyoda A."/>
            <person name="Takaki Y."/>
            <person name="Nishi S."/>
            <person name="Hori S."/>
            <person name="Arai W."/>
            <person name="Tsubouchi T."/>
            <person name="Morono Y."/>
            <person name="Uchiyama I."/>
            <person name="Ito T."/>
            <person name="Fujiyama A."/>
            <person name="Inagaki F."/>
            <person name="Takami H."/>
        </authorList>
    </citation>
    <scope>NUCLEOTIDE SEQUENCE</scope>
    <source>
        <strain evidence="3">Expedition CK06-06</strain>
    </source>
</reference>